<keyword evidence="3" id="KW-0446">Lipid-binding</keyword>
<dbReference type="Pfam" id="PF05719">
    <property type="entry name" value="GPP34"/>
    <property type="match status" value="1"/>
</dbReference>
<evidence type="ECO:0000313" key="6">
    <source>
        <dbReference type="Proteomes" id="UP000683310"/>
    </source>
</evidence>
<proteinExistence type="predicted"/>
<evidence type="ECO:0000256" key="3">
    <source>
        <dbReference type="ARBA" id="ARBA00023121"/>
    </source>
</evidence>
<keyword evidence="4" id="KW-0472">Membrane</keyword>
<dbReference type="Proteomes" id="UP000683310">
    <property type="component" value="Chromosome"/>
</dbReference>
<evidence type="ECO:0008006" key="7">
    <source>
        <dbReference type="Google" id="ProtNLM"/>
    </source>
</evidence>
<evidence type="ECO:0000313" key="5">
    <source>
        <dbReference type="EMBL" id="QVI19203.1"/>
    </source>
</evidence>
<dbReference type="InterPro" id="IPR008628">
    <property type="entry name" value="GPP34-like"/>
</dbReference>
<reference evidence="5 6" key="1">
    <citation type="submission" date="2021-04" db="EMBL/GenBank/DDBJ databases">
        <title>Nocardia tengchongensis.</title>
        <authorList>
            <person name="Zhuang k."/>
            <person name="Ran Y."/>
            <person name="Li W."/>
        </authorList>
    </citation>
    <scope>NUCLEOTIDE SEQUENCE [LARGE SCALE GENOMIC DNA]</scope>
    <source>
        <strain evidence="5 6">CFH S0057</strain>
    </source>
</reference>
<dbReference type="EMBL" id="CP074371">
    <property type="protein sequence ID" value="QVI19203.1"/>
    <property type="molecule type" value="Genomic_DNA"/>
</dbReference>
<keyword evidence="2" id="KW-0333">Golgi apparatus</keyword>
<accession>A0ABX8CGX0</accession>
<dbReference type="Gene3D" id="1.10.3630.10">
    <property type="entry name" value="yeast vps74-n-term truncation variant domain like"/>
    <property type="match status" value="1"/>
</dbReference>
<name>A0ABX8CGX0_9NOCA</name>
<organism evidence="5 6">
    <name type="scientific">Nocardia tengchongensis</name>
    <dbReference type="NCBI Taxonomy" id="2055889"/>
    <lineage>
        <taxon>Bacteria</taxon>
        <taxon>Bacillati</taxon>
        <taxon>Actinomycetota</taxon>
        <taxon>Actinomycetes</taxon>
        <taxon>Mycobacteriales</taxon>
        <taxon>Nocardiaceae</taxon>
        <taxon>Nocardia</taxon>
    </lineage>
</organism>
<evidence type="ECO:0000256" key="4">
    <source>
        <dbReference type="ARBA" id="ARBA00023136"/>
    </source>
</evidence>
<sequence>MESITDDLVWLLLDDATGEAIRDRREVRVVIEAAAGRAEKLSVVAGRLAERSRVCAMPIRRWGVLPARCFPTLDYSGKTALRASLRDALWGEHPSDWRIPALIALLASVDAVASQFPDIAVAEVERATADFLTCRTDCRDLARQAREAICRDYARSFCGAP</sequence>
<dbReference type="InterPro" id="IPR038261">
    <property type="entry name" value="GPP34-like_sf"/>
</dbReference>
<evidence type="ECO:0000256" key="2">
    <source>
        <dbReference type="ARBA" id="ARBA00023034"/>
    </source>
</evidence>
<gene>
    <name evidence="5" type="ORF">KHQ06_22490</name>
</gene>
<comment type="subcellular location">
    <subcellularLocation>
        <location evidence="1">Golgi apparatus membrane</location>
        <topology evidence="1">Peripheral membrane protein</topology>
        <orientation evidence="1">Cytoplasmic side</orientation>
    </subcellularLocation>
</comment>
<evidence type="ECO:0000256" key="1">
    <source>
        <dbReference type="ARBA" id="ARBA00004255"/>
    </source>
</evidence>
<keyword evidence="6" id="KW-1185">Reference proteome</keyword>
<protein>
    <recommendedName>
        <fullName evidence="7">GPP34 family phosphoprotein</fullName>
    </recommendedName>
</protein>